<dbReference type="STRING" id="212667.VFDL14_06545"/>
<evidence type="ECO:0000313" key="6">
    <source>
        <dbReference type="EMBL" id="KAB0286679.1"/>
    </source>
</evidence>
<dbReference type="EMBL" id="VWSE01000008">
    <property type="protein sequence ID" value="KAB0286679.1"/>
    <property type="molecule type" value="Genomic_DNA"/>
</dbReference>
<evidence type="ECO:0000259" key="5">
    <source>
        <dbReference type="PROSITE" id="PS50111"/>
    </source>
</evidence>
<dbReference type="Pfam" id="PF00015">
    <property type="entry name" value="MCPsignal"/>
    <property type="match status" value="1"/>
</dbReference>
<keyword evidence="3" id="KW-0807">Transducer</keyword>
<feature type="transmembrane region" description="Helical" evidence="4">
    <location>
        <begin position="163"/>
        <end position="184"/>
    </location>
</feature>
<dbReference type="InterPro" id="IPR004089">
    <property type="entry name" value="MCPsignal_dom"/>
</dbReference>
<dbReference type="GO" id="GO:0005886">
    <property type="term" value="C:plasma membrane"/>
    <property type="evidence" value="ECO:0007669"/>
    <property type="project" value="TreeGrafter"/>
</dbReference>
<evidence type="ECO:0000256" key="4">
    <source>
        <dbReference type="SAM" id="Phobius"/>
    </source>
</evidence>
<dbReference type="OrthoDB" id="9795078at2"/>
<keyword evidence="4" id="KW-0812">Transmembrane</keyword>
<dbReference type="AlphaFoldDB" id="A0A066UTF2"/>
<proteinExistence type="inferred from homology"/>
<dbReference type="Proteomes" id="UP000027219">
    <property type="component" value="Unassembled WGS sequence"/>
</dbReference>
<dbReference type="Proteomes" id="UP000326789">
    <property type="component" value="Unassembled WGS sequence"/>
</dbReference>
<protein>
    <submittedName>
        <fullName evidence="7">Chemotaxis protein</fullName>
    </submittedName>
</protein>
<keyword evidence="4" id="KW-0472">Membrane</keyword>
<keyword evidence="4" id="KW-1133">Transmembrane helix</keyword>
<dbReference type="InterPro" id="IPR051310">
    <property type="entry name" value="MCP_chemotaxis"/>
</dbReference>
<sequence length="486" mass="52607">MNPITWWRSLFLPKTHQWGSNESRQADILLLFTFIAFIVGLYSLIKWSKHGEQLLIATSIFLIVLELVSAIVLKLSKNPILALNFGFVGMAVHALNIIYQSGGVVDSTQAYWVPLLVVAFFLSGTRIIALTWSALVIGVAVVMTSMHLNGAVFPNIALNEQAMVVETWSGVVMPLVVICIAQAFTAKQKEIAIEQAEAAKTESQSVAAQATQSEAQLSVVLDHANNNSQSLQGVSVQLDQQSKDLHSQVEVLNMNCESQASAAEQMSQQLHQMTEGLEESNSFVNELKERSEAVGVKAQKSSESLEASTNAISQIIQSNQEIMKVADLITSVAEQTNLLALNAAIEAARAGEQGRGFAVVADQVRELSAKSSHSAIEIRTLLDRSKEEVEHGRTIIETTEAEMNGIISEVQTISSDVNQLTDIMTMQMGSLHELDQASTEVAKSVAETKTVSGQVASNGIQLNQQVDLVKQLVTSLNSAVSNAKHA</sequence>
<dbReference type="PROSITE" id="PS50111">
    <property type="entry name" value="CHEMOTAXIS_TRANSDUC_2"/>
    <property type="match status" value="1"/>
</dbReference>
<dbReference type="GO" id="GO:0007165">
    <property type="term" value="P:signal transduction"/>
    <property type="evidence" value="ECO:0007669"/>
    <property type="project" value="UniProtKB-KW"/>
</dbReference>
<dbReference type="SMART" id="SM00283">
    <property type="entry name" value="MA"/>
    <property type="match status" value="1"/>
</dbReference>
<dbReference type="GO" id="GO:0006935">
    <property type="term" value="P:chemotaxis"/>
    <property type="evidence" value="ECO:0007669"/>
    <property type="project" value="UniProtKB-KW"/>
</dbReference>
<gene>
    <name evidence="6" type="ORF">F2P58_18695</name>
    <name evidence="7" type="ORF">VFDL14_06545</name>
</gene>
<dbReference type="EMBL" id="JFFR01000002">
    <property type="protein sequence ID" value="KDN30380.1"/>
    <property type="molecule type" value="Genomic_DNA"/>
</dbReference>
<evidence type="ECO:0000313" key="8">
    <source>
        <dbReference type="Proteomes" id="UP000027219"/>
    </source>
</evidence>
<feature type="transmembrane region" description="Helical" evidence="4">
    <location>
        <begin position="111"/>
        <end position="142"/>
    </location>
</feature>
<name>A0A066UTF2_9VIBR</name>
<reference evidence="6 9" key="2">
    <citation type="submission" date="2019-09" db="EMBL/GenBank/DDBJ databases">
        <title>Whole genome sequence of Vibrio fortis.</title>
        <authorList>
            <person name="Das S.K."/>
        </authorList>
    </citation>
    <scope>NUCLEOTIDE SEQUENCE [LARGE SCALE GENOMIC DNA]</scope>
    <source>
        <strain evidence="6 9">AN60</strain>
    </source>
</reference>
<evidence type="ECO:0000256" key="3">
    <source>
        <dbReference type="PROSITE-ProRule" id="PRU00284"/>
    </source>
</evidence>
<keyword evidence="8" id="KW-1185">Reference proteome</keyword>
<dbReference type="PANTHER" id="PTHR43531">
    <property type="entry name" value="PROTEIN ICFG"/>
    <property type="match status" value="1"/>
</dbReference>
<comment type="caution">
    <text evidence="7">The sequence shown here is derived from an EMBL/GenBank/DDBJ whole genome shotgun (WGS) entry which is preliminary data.</text>
</comment>
<dbReference type="PANTHER" id="PTHR43531:SF11">
    <property type="entry name" value="METHYL-ACCEPTING CHEMOTAXIS PROTEIN 3"/>
    <property type="match status" value="1"/>
</dbReference>
<keyword evidence="1" id="KW-0145">Chemotaxis</keyword>
<dbReference type="Gene3D" id="1.10.287.950">
    <property type="entry name" value="Methyl-accepting chemotaxis protein"/>
    <property type="match status" value="1"/>
</dbReference>
<accession>A0A066UTF2</accession>
<organism evidence="7 8">
    <name type="scientific">Vibrio fortis</name>
    <dbReference type="NCBI Taxonomy" id="212667"/>
    <lineage>
        <taxon>Bacteria</taxon>
        <taxon>Pseudomonadati</taxon>
        <taxon>Pseudomonadota</taxon>
        <taxon>Gammaproteobacteria</taxon>
        <taxon>Vibrionales</taxon>
        <taxon>Vibrionaceae</taxon>
        <taxon>Vibrio</taxon>
    </lineage>
</organism>
<dbReference type="SUPFAM" id="SSF58104">
    <property type="entry name" value="Methyl-accepting chemotaxis protein (MCP) signaling domain"/>
    <property type="match status" value="1"/>
</dbReference>
<feature type="domain" description="Methyl-accepting transducer" evidence="5">
    <location>
        <begin position="234"/>
        <end position="456"/>
    </location>
</feature>
<feature type="transmembrane region" description="Helical" evidence="4">
    <location>
        <begin position="54"/>
        <end position="73"/>
    </location>
</feature>
<dbReference type="GO" id="GO:0004888">
    <property type="term" value="F:transmembrane signaling receptor activity"/>
    <property type="evidence" value="ECO:0007669"/>
    <property type="project" value="TreeGrafter"/>
</dbReference>
<reference evidence="7 8" key="1">
    <citation type="submission" date="2014-02" db="EMBL/GenBank/DDBJ databases">
        <title>Vibrio fortis Dalian14 Genome Sequencing.</title>
        <authorList>
            <person name="Wang Y."/>
            <person name="Song L."/>
            <person name="Liu G."/>
            <person name="Ding J."/>
        </authorList>
    </citation>
    <scope>NUCLEOTIDE SEQUENCE [LARGE SCALE GENOMIC DNA]</scope>
    <source>
        <strain evidence="7 8">Dalian14</strain>
    </source>
</reference>
<evidence type="ECO:0000313" key="7">
    <source>
        <dbReference type="EMBL" id="KDN30380.1"/>
    </source>
</evidence>
<evidence type="ECO:0000256" key="2">
    <source>
        <dbReference type="ARBA" id="ARBA00029447"/>
    </source>
</evidence>
<feature type="transmembrane region" description="Helical" evidence="4">
    <location>
        <begin position="80"/>
        <end position="99"/>
    </location>
</feature>
<comment type="similarity">
    <text evidence="2">Belongs to the methyl-accepting chemotaxis (MCP) protein family.</text>
</comment>
<dbReference type="RefSeq" id="WP_032549417.1">
    <property type="nucleotide sequence ID" value="NZ_JATABQ010000361.1"/>
</dbReference>
<evidence type="ECO:0000313" key="9">
    <source>
        <dbReference type="Proteomes" id="UP000326789"/>
    </source>
</evidence>
<evidence type="ECO:0000256" key="1">
    <source>
        <dbReference type="ARBA" id="ARBA00022500"/>
    </source>
</evidence>
<feature type="transmembrane region" description="Helical" evidence="4">
    <location>
        <begin position="28"/>
        <end position="48"/>
    </location>
</feature>